<reference evidence="1 2" key="1">
    <citation type="submission" date="2024-09" db="EMBL/GenBank/DDBJ databases">
        <authorList>
            <person name="Sun Q."/>
            <person name="Mori K."/>
        </authorList>
    </citation>
    <scope>NUCLEOTIDE SEQUENCE [LARGE SCALE GENOMIC DNA]</scope>
    <source>
        <strain evidence="1 2">NCAIM B.02529</strain>
    </source>
</reference>
<dbReference type="Proteomes" id="UP001589836">
    <property type="component" value="Unassembled WGS sequence"/>
</dbReference>
<keyword evidence="2" id="KW-1185">Reference proteome</keyword>
<dbReference type="Pfam" id="PF26149">
    <property type="entry name" value="YuzK"/>
    <property type="match status" value="1"/>
</dbReference>
<evidence type="ECO:0000313" key="2">
    <source>
        <dbReference type="Proteomes" id="UP001589836"/>
    </source>
</evidence>
<organism evidence="1 2">
    <name type="scientific">Pontibacillus salicampi</name>
    <dbReference type="NCBI Taxonomy" id="1449801"/>
    <lineage>
        <taxon>Bacteria</taxon>
        <taxon>Bacillati</taxon>
        <taxon>Bacillota</taxon>
        <taxon>Bacilli</taxon>
        <taxon>Bacillales</taxon>
        <taxon>Bacillaceae</taxon>
        <taxon>Pontibacillus</taxon>
    </lineage>
</organism>
<proteinExistence type="predicted"/>
<dbReference type="InterPro" id="IPR058676">
    <property type="entry name" value="YuzK"/>
</dbReference>
<comment type="caution">
    <text evidence="1">The sequence shown here is derived from an EMBL/GenBank/DDBJ whole genome shotgun (WGS) entry which is preliminary data.</text>
</comment>
<protein>
    <submittedName>
        <fullName evidence="1">Uncharacterized protein</fullName>
    </submittedName>
</protein>
<evidence type="ECO:0000313" key="1">
    <source>
        <dbReference type="EMBL" id="MFC0523848.1"/>
    </source>
</evidence>
<sequence>MNYTSEMEKAMHQSHGIGYEQYSRCVDSRLKVEQRRQEDFKAGQRIVAEVDRLIHR</sequence>
<gene>
    <name evidence="1" type="ORF">ACFFGV_09795</name>
</gene>
<accession>A0ABV6LNH8</accession>
<dbReference type="EMBL" id="JBHLTP010000008">
    <property type="protein sequence ID" value="MFC0523848.1"/>
    <property type="molecule type" value="Genomic_DNA"/>
</dbReference>
<name>A0ABV6LNH8_9BACI</name>